<dbReference type="PATRIC" id="fig|266128.3.peg.2862"/>
<comment type="caution">
    <text evidence="2">The sequence shown here is derived from an EMBL/GenBank/DDBJ whole genome shotgun (WGS) entry which is preliminary data.</text>
</comment>
<protein>
    <submittedName>
        <fullName evidence="2">Uncharacterized protein</fullName>
    </submittedName>
</protein>
<reference evidence="2 3" key="1">
    <citation type="submission" date="2015-05" db="EMBL/GenBank/DDBJ databases">
        <title>Genome sequencing and analysis of members of genus Stenotrophomonas.</title>
        <authorList>
            <person name="Patil P.P."/>
            <person name="Midha S."/>
            <person name="Patil P.B."/>
        </authorList>
    </citation>
    <scope>NUCLEOTIDE SEQUENCE [LARGE SCALE GENOMIC DNA]</scope>
    <source>
        <strain evidence="2 3">DSM 17805</strain>
    </source>
</reference>
<accession>A0A0R0BNL4</accession>
<gene>
    <name evidence="2" type="ORF">ABB25_05975</name>
</gene>
<evidence type="ECO:0000313" key="3">
    <source>
        <dbReference type="Proteomes" id="UP000051254"/>
    </source>
</evidence>
<keyword evidence="3" id="KW-1185">Reference proteome</keyword>
<dbReference type="RefSeq" id="WP_057664929.1">
    <property type="nucleotide sequence ID" value="NZ_LDJH01000009.1"/>
</dbReference>
<name>A0A0R0BNL4_9GAMM</name>
<evidence type="ECO:0000256" key="1">
    <source>
        <dbReference type="SAM" id="MobiDB-lite"/>
    </source>
</evidence>
<dbReference type="Proteomes" id="UP000051254">
    <property type="component" value="Unassembled WGS sequence"/>
</dbReference>
<feature type="region of interest" description="Disordered" evidence="1">
    <location>
        <begin position="25"/>
        <end position="51"/>
    </location>
</feature>
<evidence type="ECO:0000313" key="2">
    <source>
        <dbReference type="EMBL" id="KRG58704.1"/>
    </source>
</evidence>
<sequence>MADPPTATRRLPQHGLNKRAHHWPIGRRPATVGGPADHFGQTPGPAPFSAAVSGQDTHAIMAAAGIHPDD</sequence>
<dbReference type="EMBL" id="LDJH01000009">
    <property type="protein sequence ID" value="KRG58704.1"/>
    <property type="molecule type" value="Genomic_DNA"/>
</dbReference>
<feature type="region of interest" description="Disordered" evidence="1">
    <location>
        <begin position="1"/>
        <end position="20"/>
    </location>
</feature>
<proteinExistence type="predicted"/>
<dbReference type="AlphaFoldDB" id="A0A0R0BNL4"/>
<organism evidence="2 3">
    <name type="scientific">Stenotrophomonas koreensis</name>
    <dbReference type="NCBI Taxonomy" id="266128"/>
    <lineage>
        <taxon>Bacteria</taxon>
        <taxon>Pseudomonadati</taxon>
        <taxon>Pseudomonadota</taxon>
        <taxon>Gammaproteobacteria</taxon>
        <taxon>Lysobacterales</taxon>
        <taxon>Lysobacteraceae</taxon>
        <taxon>Stenotrophomonas</taxon>
    </lineage>
</organism>